<dbReference type="Proteomes" id="UP000643405">
    <property type="component" value="Unassembled WGS sequence"/>
</dbReference>
<name>A0A8J6PL98_9HYPH</name>
<dbReference type="InterPro" id="IPR036692">
    <property type="entry name" value="Shew3726-like_sf"/>
</dbReference>
<accession>A0A8J6PL98</accession>
<keyword evidence="2" id="KW-1185">Reference proteome</keyword>
<reference evidence="1" key="1">
    <citation type="submission" date="2020-09" db="EMBL/GenBank/DDBJ databases">
        <title>Genome seq and assembly of Tianweitania sp.</title>
        <authorList>
            <person name="Chhetri G."/>
        </authorList>
    </citation>
    <scope>NUCLEOTIDE SEQUENCE</scope>
    <source>
        <strain evidence="1">Rool2</strain>
    </source>
</reference>
<proteinExistence type="predicted"/>
<gene>
    <name evidence="1" type="ORF">ICI42_00155</name>
</gene>
<dbReference type="AlphaFoldDB" id="A0A8J6PL98"/>
<comment type="caution">
    <text evidence="1">The sequence shown here is derived from an EMBL/GenBank/DDBJ whole genome shotgun (WGS) entry which is preliminary data.</text>
</comment>
<dbReference type="Pfam" id="PF07369">
    <property type="entry name" value="DUF1488"/>
    <property type="match status" value="1"/>
</dbReference>
<evidence type="ECO:0000313" key="2">
    <source>
        <dbReference type="Proteomes" id="UP000643405"/>
    </source>
</evidence>
<dbReference type="RefSeq" id="WP_188162528.1">
    <property type="nucleotide sequence ID" value="NZ_JACVVX010000001.1"/>
</dbReference>
<sequence length="94" mass="10259">MTLGFPNRSRSFDAARDAVRFIAHDGMFEVPFYVEAGALRAPAQNDKGTGGDEAACLAVFDSARTKIQEAASKAYSGTQRGKSYVLTRLDLRIR</sequence>
<dbReference type="InterPro" id="IPR009962">
    <property type="entry name" value="DUF1488"/>
</dbReference>
<protein>
    <submittedName>
        <fullName evidence="1">DUF1488 domain-containing protein</fullName>
    </submittedName>
</protein>
<dbReference type="EMBL" id="JACVVX010000001">
    <property type="protein sequence ID" value="MBD0413070.1"/>
    <property type="molecule type" value="Genomic_DNA"/>
</dbReference>
<organism evidence="1 2">
    <name type="scientific">Oryzicola mucosus</name>
    <dbReference type="NCBI Taxonomy" id="2767425"/>
    <lineage>
        <taxon>Bacteria</taxon>
        <taxon>Pseudomonadati</taxon>
        <taxon>Pseudomonadota</taxon>
        <taxon>Alphaproteobacteria</taxon>
        <taxon>Hyphomicrobiales</taxon>
        <taxon>Phyllobacteriaceae</taxon>
        <taxon>Oryzicola</taxon>
    </lineage>
</organism>
<dbReference type="SUPFAM" id="SSF160272">
    <property type="entry name" value="Shew3726-like"/>
    <property type="match status" value="1"/>
</dbReference>
<evidence type="ECO:0000313" key="1">
    <source>
        <dbReference type="EMBL" id="MBD0413070.1"/>
    </source>
</evidence>